<feature type="transmembrane region" description="Helical" evidence="5">
    <location>
        <begin position="363"/>
        <end position="379"/>
    </location>
</feature>
<dbReference type="KEGG" id="aci:ACIAD0075"/>
<dbReference type="PANTHER" id="PTHR43424:SF1">
    <property type="entry name" value="LOCUS PUTATIVE PROTEIN 1-RELATED"/>
    <property type="match status" value="1"/>
</dbReference>
<keyword evidence="4 5" id="KW-0472">Membrane</keyword>
<dbReference type="Proteomes" id="UP000000430">
    <property type="component" value="Chromosome"/>
</dbReference>
<evidence type="ECO:0000256" key="2">
    <source>
        <dbReference type="ARBA" id="ARBA00022692"/>
    </source>
</evidence>
<dbReference type="InterPro" id="IPR002797">
    <property type="entry name" value="Polysacc_synth"/>
</dbReference>
<feature type="transmembrane region" description="Helical" evidence="5">
    <location>
        <begin position="173"/>
        <end position="192"/>
    </location>
</feature>
<evidence type="ECO:0000256" key="3">
    <source>
        <dbReference type="ARBA" id="ARBA00022989"/>
    </source>
</evidence>
<feature type="transmembrane region" description="Helical" evidence="5">
    <location>
        <begin position="332"/>
        <end position="351"/>
    </location>
</feature>
<evidence type="ECO:0000313" key="7">
    <source>
        <dbReference type="Proteomes" id="UP000000430"/>
    </source>
</evidence>
<keyword evidence="3 5" id="KW-1133">Transmembrane helix</keyword>
<dbReference type="BioCyc" id="ASP62977:ACIAD_RS00350-MONOMER"/>
<feature type="transmembrane region" description="Helical" evidence="5">
    <location>
        <begin position="12"/>
        <end position="31"/>
    </location>
</feature>
<dbReference type="eggNOG" id="COG2244">
    <property type="taxonomic scope" value="Bacteria"/>
</dbReference>
<sequence length="416" mass="48326">MKSKELKEVGYLYLIQIVNFVLPIFLMTYLVKILGLDGYGKLSFYQICSLLMIFIVDFGFNQSSAQKFAVSDARDRDKIFNNTQSIKFFISIFIIIFTVFFLSFDFIVFSDIDKNILLISSLTTLGTVLSSAWLYQAIGKNSALALITVFFRLISFFLIIFTVKVKDDLMYCIWVQFFSSILIGFFSLYYLIKKKITAIDYKLFDLSYSFLLVKDSYHIFLASSITLGFTYLNPLFVKYFFGDAFLGLYSIADKISSTLKMVFGPFIQAFYSKFCTLANQHKYWESIKLSSKIITFFLVVSFIGFLLNIWIGNSIYNLFFSHVEELIKLLNIMILSQAIVGVAMVLVNLNIIPLGRAFVLKRFYLIGLFFHFTYLYFLISNYGVYGIALSVFLTELILVFLFALYLFFYFKRNKYL</sequence>
<feature type="transmembrane region" description="Helical" evidence="5">
    <location>
        <begin position="261"/>
        <end position="281"/>
    </location>
</feature>
<organism evidence="6 7">
    <name type="scientific">Acinetobacter baylyi (strain ATCC 33305 / BD413 / ADP1)</name>
    <dbReference type="NCBI Taxonomy" id="62977"/>
    <lineage>
        <taxon>Bacteria</taxon>
        <taxon>Pseudomonadati</taxon>
        <taxon>Pseudomonadota</taxon>
        <taxon>Gammaproteobacteria</taxon>
        <taxon>Moraxellales</taxon>
        <taxon>Moraxellaceae</taxon>
        <taxon>Acinetobacter</taxon>
    </lineage>
</organism>
<dbReference type="Pfam" id="PF01943">
    <property type="entry name" value="Polysacc_synt"/>
    <property type="match status" value="1"/>
</dbReference>
<dbReference type="RefSeq" id="WP_004930832.1">
    <property type="nucleotide sequence ID" value="NC_005966.1"/>
</dbReference>
<dbReference type="PANTHER" id="PTHR43424">
    <property type="entry name" value="LOCUS PUTATIVE PROTEIN 1-RELATED"/>
    <property type="match status" value="1"/>
</dbReference>
<evidence type="ECO:0000256" key="5">
    <source>
        <dbReference type="SAM" id="Phobius"/>
    </source>
</evidence>
<protein>
    <submittedName>
        <fullName evidence="6">Putative polysaccharide transport protein</fullName>
    </submittedName>
</protein>
<dbReference type="STRING" id="202950.GCA_001485005_01815"/>
<comment type="subcellular location">
    <subcellularLocation>
        <location evidence="1">Membrane</location>
        <topology evidence="1">Multi-pass membrane protein</topology>
    </subcellularLocation>
</comment>
<feature type="transmembrane region" description="Helical" evidence="5">
    <location>
        <begin position="116"/>
        <end position="135"/>
    </location>
</feature>
<dbReference type="OrthoDB" id="103403at2"/>
<evidence type="ECO:0000256" key="1">
    <source>
        <dbReference type="ARBA" id="ARBA00004141"/>
    </source>
</evidence>
<feature type="transmembrane region" description="Helical" evidence="5">
    <location>
        <begin position="293"/>
        <end position="312"/>
    </location>
</feature>
<gene>
    <name evidence="6" type="ordered locus">ACIAD0075</name>
</gene>
<feature type="transmembrane region" description="Helical" evidence="5">
    <location>
        <begin position="88"/>
        <end position="110"/>
    </location>
</feature>
<proteinExistence type="predicted"/>
<dbReference type="HOGENOM" id="CLU_022017_0_2_6"/>
<evidence type="ECO:0000256" key="4">
    <source>
        <dbReference type="ARBA" id="ARBA00023136"/>
    </source>
</evidence>
<dbReference type="AlphaFoldDB" id="Q6FFV2"/>
<name>Q6FFV2_ACIAD</name>
<keyword evidence="2 5" id="KW-0812">Transmembrane</keyword>
<feature type="transmembrane region" description="Helical" evidence="5">
    <location>
        <begin position="219"/>
        <end position="241"/>
    </location>
</feature>
<dbReference type="EMBL" id="CR543861">
    <property type="protein sequence ID" value="CAG67055.1"/>
    <property type="molecule type" value="Genomic_DNA"/>
</dbReference>
<dbReference type="GeneID" id="45232600"/>
<feature type="transmembrane region" description="Helical" evidence="5">
    <location>
        <begin position="43"/>
        <end position="60"/>
    </location>
</feature>
<dbReference type="InterPro" id="IPR052556">
    <property type="entry name" value="PolySynth_Transporter"/>
</dbReference>
<dbReference type="GO" id="GO:0016020">
    <property type="term" value="C:membrane"/>
    <property type="evidence" value="ECO:0007669"/>
    <property type="project" value="UniProtKB-SubCell"/>
</dbReference>
<reference evidence="6 7" key="1">
    <citation type="journal article" date="2004" name="Nucleic Acids Res.">
        <title>Unique features revealed by the genome sequence of Acinetobacter sp. ADP1, a versatile and naturally transformation competent bacterium.</title>
        <authorList>
            <person name="Barbe V."/>
            <person name="Vallenet D."/>
            <person name="Fonknechten N."/>
            <person name="Kreimeyer A."/>
            <person name="Oztas S."/>
            <person name="Labarre L."/>
            <person name="Cruveiller S."/>
            <person name="Robert C."/>
            <person name="Duprat S."/>
            <person name="Wincker P."/>
            <person name="Ornston L.N."/>
            <person name="Weissenbach J."/>
            <person name="Marliere P."/>
            <person name="Cohen G.N."/>
            <person name="Medigue C."/>
        </authorList>
    </citation>
    <scope>NUCLEOTIDE SEQUENCE [LARGE SCALE GENOMIC DNA]</scope>
    <source>
        <strain evidence="7">ATCC 33305 / BD413 / ADP1</strain>
    </source>
</reference>
<feature type="transmembrane region" description="Helical" evidence="5">
    <location>
        <begin position="142"/>
        <end position="161"/>
    </location>
</feature>
<accession>Q6FFV2</accession>
<feature type="transmembrane region" description="Helical" evidence="5">
    <location>
        <begin position="385"/>
        <end position="410"/>
    </location>
</feature>
<evidence type="ECO:0000313" key="6">
    <source>
        <dbReference type="EMBL" id="CAG67055.1"/>
    </source>
</evidence>